<dbReference type="Gene3D" id="3.40.50.150">
    <property type="entry name" value="Vaccinia Virus protein VP39"/>
    <property type="match status" value="1"/>
</dbReference>
<feature type="binding site" evidence="6">
    <location>
        <position position="71"/>
    </location>
    <ligand>
        <name>S-adenosyl-L-methionine</name>
        <dbReference type="ChEBI" id="CHEBI:59789"/>
    </ligand>
</feature>
<dbReference type="EC" id="2.1.1.170" evidence="6"/>
<feature type="binding site" evidence="6">
    <location>
        <begin position="125"/>
        <end position="126"/>
    </location>
    <ligand>
        <name>S-adenosyl-L-methionine</name>
        <dbReference type="ChEBI" id="CHEBI:59789"/>
    </ligand>
</feature>
<comment type="subcellular location">
    <subcellularLocation>
        <location evidence="6">Cytoplasm</location>
    </subcellularLocation>
</comment>
<dbReference type="PANTHER" id="PTHR31760">
    <property type="entry name" value="S-ADENOSYL-L-METHIONINE-DEPENDENT METHYLTRANSFERASES SUPERFAMILY PROTEIN"/>
    <property type="match status" value="1"/>
</dbReference>
<dbReference type="EMBL" id="BSNK01000002">
    <property type="protein sequence ID" value="GLQ24106.1"/>
    <property type="molecule type" value="Genomic_DNA"/>
</dbReference>
<keyword evidence="8" id="KW-1185">Reference proteome</keyword>
<dbReference type="PANTHER" id="PTHR31760:SF0">
    <property type="entry name" value="S-ADENOSYL-L-METHIONINE-DEPENDENT METHYLTRANSFERASES SUPERFAMILY PROTEIN"/>
    <property type="match status" value="1"/>
</dbReference>
<dbReference type="Proteomes" id="UP001161391">
    <property type="component" value="Unassembled WGS sequence"/>
</dbReference>
<comment type="similarity">
    <text evidence="6">Belongs to the methyltransferase superfamily. RNA methyltransferase RsmG family.</text>
</comment>
<dbReference type="GO" id="GO:0008168">
    <property type="term" value="F:methyltransferase activity"/>
    <property type="evidence" value="ECO:0007669"/>
    <property type="project" value="UniProtKB-KW"/>
</dbReference>
<feature type="binding site" evidence="6">
    <location>
        <position position="76"/>
    </location>
    <ligand>
        <name>S-adenosyl-L-methionine</name>
        <dbReference type="ChEBI" id="CHEBI:59789"/>
    </ligand>
</feature>
<organism evidence="7 8">
    <name type="scientific">Algimonas ampicilliniresistens</name>
    <dbReference type="NCBI Taxonomy" id="1298735"/>
    <lineage>
        <taxon>Bacteria</taxon>
        <taxon>Pseudomonadati</taxon>
        <taxon>Pseudomonadota</taxon>
        <taxon>Alphaproteobacteria</taxon>
        <taxon>Maricaulales</taxon>
        <taxon>Robiginitomaculaceae</taxon>
        <taxon>Algimonas</taxon>
    </lineage>
</organism>
<evidence type="ECO:0000256" key="3">
    <source>
        <dbReference type="ARBA" id="ARBA00022603"/>
    </source>
</evidence>
<name>A0ABQ5V981_9PROT</name>
<keyword evidence="4 6" id="KW-0808">Transferase</keyword>
<comment type="catalytic activity">
    <reaction evidence="6">
        <text>guanosine(527) in 16S rRNA + S-adenosyl-L-methionine = N(7)-methylguanosine(527) in 16S rRNA + S-adenosyl-L-homocysteine</text>
        <dbReference type="Rhea" id="RHEA:42732"/>
        <dbReference type="Rhea" id="RHEA-COMP:10209"/>
        <dbReference type="Rhea" id="RHEA-COMP:10210"/>
        <dbReference type="ChEBI" id="CHEBI:57856"/>
        <dbReference type="ChEBI" id="CHEBI:59789"/>
        <dbReference type="ChEBI" id="CHEBI:74269"/>
        <dbReference type="ChEBI" id="CHEBI:74480"/>
        <dbReference type="EC" id="2.1.1.170"/>
    </reaction>
</comment>
<evidence type="ECO:0000256" key="4">
    <source>
        <dbReference type="ARBA" id="ARBA00022679"/>
    </source>
</evidence>
<dbReference type="InterPro" id="IPR003682">
    <property type="entry name" value="rRNA_ssu_MeTfrase_G"/>
</dbReference>
<comment type="caution">
    <text evidence="7">The sequence shown here is derived from an EMBL/GenBank/DDBJ whole genome shotgun (WGS) entry which is preliminary data.</text>
</comment>
<protein>
    <recommendedName>
        <fullName evidence="6">Ribosomal RNA small subunit methyltransferase G</fullName>
        <ecNumber evidence="6">2.1.1.170</ecNumber>
    </recommendedName>
    <alternativeName>
        <fullName evidence="6">16S rRNA 7-methylguanosine methyltransferase</fullName>
        <shortName evidence="6">16S rRNA m7G methyltransferase</shortName>
    </alternativeName>
</protein>
<reference evidence="7" key="1">
    <citation type="journal article" date="2014" name="Int. J. Syst. Evol. Microbiol.">
        <title>Complete genome of a new Firmicutes species belonging to the dominant human colonic microbiota ('Ruminococcus bicirculans') reveals two chromosomes and a selective capacity to utilize plant glucans.</title>
        <authorList>
            <consortium name="NISC Comparative Sequencing Program"/>
            <person name="Wegmann U."/>
            <person name="Louis P."/>
            <person name="Goesmann A."/>
            <person name="Henrissat B."/>
            <person name="Duncan S.H."/>
            <person name="Flint H.J."/>
        </authorList>
    </citation>
    <scope>NUCLEOTIDE SEQUENCE</scope>
    <source>
        <strain evidence="7">NBRC 108219</strain>
    </source>
</reference>
<comment type="function">
    <text evidence="6">Specifically methylates the N7 position of guanine in position 527 of 16S rRNA.</text>
</comment>
<evidence type="ECO:0000256" key="2">
    <source>
        <dbReference type="ARBA" id="ARBA00022552"/>
    </source>
</evidence>
<dbReference type="HAMAP" id="MF_00074">
    <property type="entry name" value="16SrRNA_methyltr_G"/>
    <property type="match status" value="1"/>
</dbReference>
<evidence type="ECO:0000313" key="8">
    <source>
        <dbReference type="Proteomes" id="UP001161391"/>
    </source>
</evidence>
<sequence>MNAEQFAERAPIHPGSLADYQKWETLLRKWNARINLVAPNSLPEFWERHALDSAQIVPMIPKEAQTIVDFGSGAGFPGLAVAIQAKHADLDQTVHLIESAGKKASFLKSVSRETSLRTVVHSARIESLPTLKADIVTARAFAPLHRLFPLAWQHLREGGQLVLLKGEAVDDELNEVSKDWTFTSQRTASLSNDGGCVLQIGGLAPA</sequence>
<dbReference type="SUPFAM" id="SSF53335">
    <property type="entry name" value="S-adenosyl-L-methionine-dependent methyltransferases"/>
    <property type="match status" value="1"/>
</dbReference>
<dbReference type="Pfam" id="PF02527">
    <property type="entry name" value="GidB"/>
    <property type="match status" value="1"/>
</dbReference>
<dbReference type="RefSeq" id="WP_284390202.1">
    <property type="nucleotide sequence ID" value="NZ_BSNK01000002.1"/>
</dbReference>
<accession>A0ABQ5V981</accession>
<evidence type="ECO:0000256" key="1">
    <source>
        <dbReference type="ARBA" id="ARBA00022490"/>
    </source>
</evidence>
<evidence type="ECO:0000256" key="5">
    <source>
        <dbReference type="ARBA" id="ARBA00022691"/>
    </source>
</evidence>
<evidence type="ECO:0000313" key="7">
    <source>
        <dbReference type="EMBL" id="GLQ24106.1"/>
    </source>
</evidence>
<comment type="caution">
    <text evidence="6">Lacks conserved residue(s) required for the propagation of feature annotation.</text>
</comment>
<feature type="binding site" evidence="6">
    <location>
        <position position="139"/>
    </location>
    <ligand>
        <name>S-adenosyl-L-methionine</name>
        <dbReference type="ChEBI" id="CHEBI:59789"/>
    </ligand>
</feature>
<dbReference type="NCBIfam" id="TIGR00138">
    <property type="entry name" value="rsmG_gidB"/>
    <property type="match status" value="1"/>
</dbReference>
<dbReference type="GO" id="GO:0032259">
    <property type="term" value="P:methylation"/>
    <property type="evidence" value="ECO:0007669"/>
    <property type="project" value="UniProtKB-KW"/>
</dbReference>
<dbReference type="InterPro" id="IPR029063">
    <property type="entry name" value="SAM-dependent_MTases_sf"/>
</dbReference>
<keyword evidence="1 6" id="KW-0963">Cytoplasm</keyword>
<dbReference type="PIRSF" id="PIRSF003078">
    <property type="entry name" value="GidB"/>
    <property type="match status" value="1"/>
</dbReference>
<evidence type="ECO:0000256" key="6">
    <source>
        <dbReference type="HAMAP-Rule" id="MF_00074"/>
    </source>
</evidence>
<keyword evidence="3 6" id="KW-0489">Methyltransferase</keyword>
<keyword evidence="5 6" id="KW-0949">S-adenosyl-L-methionine</keyword>
<gene>
    <name evidence="6 7" type="primary">rsmG</name>
    <name evidence="7" type="ORF">GCM10007853_19800</name>
</gene>
<reference evidence="7" key="2">
    <citation type="submission" date="2023-01" db="EMBL/GenBank/DDBJ databases">
        <title>Draft genome sequence of Algimonas ampicilliniresistens strain NBRC 108219.</title>
        <authorList>
            <person name="Sun Q."/>
            <person name="Mori K."/>
        </authorList>
    </citation>
    <scope>NUCLEOTIDE SEQUENCE</scope>
    <source>
        <strain evidence="7">NBRC 108219</strain>
    </source>
</reference>
<keyword evidence="2 6" id="KW-0698">rRNA processing</keyword>
<proteinExistence type="inferred from homology"/>